<evidence type="ECO:0000313" key="2">
    <source>
        <dbReference type="EMBL" id="GGG77839.1"/>
    </source>
</evidence>
<reference evidence="2" key="1">
    <citation type="journal article" date="2014" name="Int. J. Syst. Evol. Microbiol.">
        <title>Complete genome sequence of Corynebacterium casei LMG S-19264T (=DSM 44701T), isolated from a smear-ripened cheese.</title>
        <authorList>
            <consortium name="US DOE Joint Genome Institute (JGI-PGF)"/>
            <person name="Walter F."/>
            <person name="Albersmeier A."/>
            <person name="Kalinowski J."/>
            <person name="Ruckert C."/>
        </authorList>
    </citation>
    <scope>NUCLEOTIDE SEQUENCE</scope>
    <source>
        <strain evidence="2">CGMCC 1.12754</strain>
    </source>
</reference>
<sequence>MNIYVTEEAARWYKEELDIQKTAHIRFYVRYGGFGGLVPGFSLGVSLDSPHEIHTAYETENMTFYVEAKDAWYFEGKDLKVEVDKKLNEPVFTYI</sequence>
<gene>
    <name evidence="2" type="primary">yneR</name>
    <name evidence="2" type="ORF">GCM10011398_23800</name>
</gene>
<protein>
    <recommendedName>
        <fullName evidence="4">FeS cluster biogenesis domain-containing protein</fullName>
    </recommendedName>
</protein>
<dbReference type="InterPro" id="IPR035903">
    <property type="entry name" value="HesB-like_dom_sf"/>
</dbReference>
<accession>A0A917HGJ1</accession>
<dbReference type="SUPFAM" id="SSF89360">
    <property type="entry name" value="HesB-like domain"/>
    <property type="match status" value="1"/>
</dbReference>
<dbReference type="Proteomes" id="UP000622860">
    <property type="component" value="Unassembled WGS sequence"/>
</dbReference>
<comment type="caution">
    <text evidence="2">The sequence shown here is derived from an EMBL/GenBank/DDBJ whole genome shotgun (WGS) entry which is preliminary data.</text>
</comment>
<evidence type="ECO:0000256" key="1">
    <source>
        <dbReference type="ARBA" id="ARBA00006718"/>
    </source>
</evidence>
<dbReference type="InterPro" id="IPR008326">
    <property type="entry name" value="PdhI-like"/>
</dbReference>
<proteinExistence type="inferred from homology"/>
<dbReference type="EMBL" id="BMFR01000009">
    <property type="protein sequence ID" value="GGG77839.1"/>
    <property type="molecule type" value="Genomic_DNA"/>
</dbReference>
<comment type="similarity">
    <text evidence="1">Belongs to the HesB/IscA family.</text>
</comment>
<name>A0A917HGJ1_9BACI</name>
<evidence type="ECO:0008006" key="4">
    <source>
        <dbReference type="Google" id="ProtNLM"/>
    </source>
</evidence>
<reference evidence="2" key="2">
    <citation type="submission" date="2020-09" db="EMBL/GenBank/DDBJ databases">
        <authorList>
            <person name="Sun Q."/>
            <person name="Zhou Y."/>
        </authorList>
    </citation>
    <scope>NUCLEOTIDE SEQUENCE</scope>
    <source>
        <strain evidence="2">CGMCC 1.12754</strain>
    </source>
</reference>
<keyword evidence="3" id="KW-1185">Reference proteome</keyword>
<evidence type="ECO:0000313" key="3">
    <source>
        <dbReference type="Proteomes" id="UP000622860"/>
    </source>
</evidence>
<dbReference type="AlphaFoldDB" id="A0A917HGJ1"/>
<organism evidence="2 3">
    <name type="scientific">Virgibacillus oceani</name>
    <dbReference type="NCBI Taxonomy" id="1479511"/>
    <lineage>
        <taxon>Bacteria</taxon>
        <taxon>Bacillati</taxon>
        <taxon>Bacillota</taxon>
        <taxon>Bacilli</taxon>
        <taxon>Bacillales</taxon>
        <taxon>Bacillaceae</taxon>
        <taxon>Virgibacillus</taxon>
    </lineage>
</organism>
<dbReference type="PIRSF" id="PIRSF034852">
    <property type="entry name" value="UCP034852"/>
    <property type="match status" value="1"/>
</dbReference>
<dbReference type="RefSeq" id="WP_188455603.1">
    <property type="nucleotide sequence ID" value="NZ_BMFR01000009.1"/>
</dbReference>